<proteinExistence type="predicted"/>
<organism evidence="1">
    <name type="scientific">Melicertus latisulcatus majanivirus</name>
    <dbReference type="NCBI Taxonomy" id="2984277"/>
    <lineage>
        <taxon>Viruses</taxon>
        <taxon>Viruses incertae sedis</taxon>
        <taxon>Naldaviricetes</taxon>
        <taxon>Nimaviridae</taxon>
    </lineage>
</organism>
<name>A0A9C7BVW9_9VIRU</name>
<protein>
    <submittedName>
        <fullName evidence="1">Wsv209-like protein</fullName>
    </submittedName>
</protein>
<sequence>MSDKYEYVGNIPNPYDPNFSYEITQRENSIVEPIGGFLPGENVVNNFASIDCHNTLVYCNADVSSKNYISQCQVCDTIGGGICLEASHLSKFNTLMNSFTINNNNNSHTEDINIDYFLNNDDTTVTNKTSIEGKIGICVPKARKSDELNSKINHYTTDIVVGVIGDYDHVNDDNGLRIEQTVVTKTTTCKDDKIVRKNIQLVRADPLAASFMNCDDIVICGGEGVGYPIHPLKNTLVQCVDDINFDIVGEAELLRCGCAEGYITIKDPITNLPTCQKGGGRRQGLACPVTVTDGVTGTVRCVCNPATQVSLFEVVDSITKGGLSTDYSIDMVQGLSVFKDEILEGMDTCIPKPGVDPKVSAFGYSFAVHVFYDDTENGNDSSFRLEDNNGGHLMTGGLVRRGGVTSGGDWVSVIETESVTNDSSSSSLSTAASNSNKNQYEQRASYSIGGVSPFLGTGGVPAHIWGGDLWNDNNIIVGSVPNKDYDTIHPNGSLKMVPPSTTGIPGVGVSLEHAVGMIASAGRYYPGGVYKRGGELSTKNCDINRESCFLQKVTNMDRDNPLTQMMSTNDPGVCAAAFIVPFFHDKCYTDYENDPSSARLPREAPTQRLGGLTGHSHSRPTAWAIGYTPIERLFRYFCSTQKKNLAFPDNIISMFPHMIQNNISEDNWQHLFDSQFSEARVDLLGGLFIQPTTVCGSGTSSLNTKWTEEMISVNLPCLVDHYKIDDGRARAVDESATNREVKIKYTKYPTAQNLVANQTSLYTGFSLPGGKDNSGFSNNQIGSHHQTYSFTDTSVFGAENVIWNNTGFSTLALPQDIPVATLPEELRFSKRNDSFGLSKTSLTDFQNKYAKFEDELVDLSLAEKDNIYNPPALRDDVVDFPSKYINNWIPGRRDGLVPSLNLAESFFRMRPFCSRYFFTNKPAILFKDWGSNPHTSGDLFQGIASAPCSKYELGGYAGYPSSGSLNQYVTLLSPRSFGHGNTVHANNDLNEMDLLRMVIKLPSQNKDVYTYLIEEAAKQKCKCLTDIYCPEKENGKRKEVAATPSRGNRFSPYLFCRSTPRHHLPLMYALLRIQNRDPSVTDAITKEDRFNILQNIKTKNYELPVAANRFTATRNNSAFTQFFAREPIVPYDYVAPLSSLSFPRPLDYHSDAILQRDDWEYNVLQGEPQYLMIKDANGKFIHERLIDFYESSCRVSPNTICADTFSAWHEGPKGIVAMYGTPVMGNIKTSNNDHTVEGTRRETSPLPMRMIHTYNINTPYMGGFECGQTPAEGMLTRGIEAWYHPFTKSPLGDNVTTTLEGIRARTQEPFERLAVRGFREVHQSLLIKYSLLSHYGVDGLISFAYTDKEARNPISMTNGSARYPFACQSDRVPFPLTMQMTMQTRALLDMNVNKQISNKLEFEERNYIIH</sequence>
<evidence type="ECO:0000313" key="1">
    <source>
        <dbReference type="EMBL" id="BDT62409.1"/>
    </source>
</evidence>
<reference evidence="1" key="1">
    <citation type="submission" date="2022-10" db="EMBL/GenBank/DDBJ databases">
        <title>Genome sequences of endogenous nimaviruses in decapod crustaceans.</title>
        <authorList>
            <person name="Kawato S."/>
            <person name="Nozaki R."/>
            <person name="Kondo H."/>
            <person name="Hirono I."/>
        </authorList>
    </citation>
    <scope>NUCLEOTIDE SEQUENCE</scope>
    <source>
        <strain evidence="1">Okinawa2016</strain>
    </source>
</reference>
<dbReference type="EMBL" id="LC738874">
    <property type="protein sequence ID" value="BDT62409.1"/>
    <property type="molecule type" value="Genomic_DNA"/>
</dbReference>
<accession>A0A9C7BVW9</accession>